<comment type="caution">
    <text evidence="1">The sequence shown here is derived from an EMBL/GenBank/DDBJ whole genome shotgun (WGS) entry which is preliminary data.</text>
</comment>
<organism evidence="1">
    <name type="scientific">marine sediment metagenome</name>
    <dbReference type="NCBI Taxonomy" id="412755"/>
    <lineage>
        <taxon>unclassified sequences</taxon>
        <taxon>metagenomes</taxon>
        <taxon>ecological metagenomes</taxon>
    </lineage>
</organism>
<evidence type="ECO:0000313" key="1">
    <source>
        <dbReference type="EMBL" id="KKN62195.1"/>
    </source>
</evidence>
<reference evidence="1" key="1">
    <citation type="journal article" date="2015" name="Nature">
        <title>Complex archaea that bridge the gap between prokaryotes and eukaryotes.</title>
        <authorList>
            <person name="Spang A."/>
            <person name="Saw J.H."/>
            <person name="Jorgensen S.L."/>
            <person name="Zaremba-Niedzwiedzka K."/>
            <person name="Martijn J."/>
            <person name="Lind A.E."/>
            <person name="van Eijk R."/>
            <person name="Schleper C."/>
            <person name="Guy L."/>
            <person name="Ettema T.J."/>
        </authorList>
    </citation>
    <scope>NUCLEOTIDE SEQUENCE</scope>
</reference>
<gene>
    <name evidence="1" type="ORF">LCGC14_0514740</name>
</gene>
<proteinExistence type="predicted"/>
<dbReference type="EMBL" id="LAZR01000633">
    <property type="protein sequence ID" value="KKN62195.1"/>
    <property type="molecule type" value="Genomic_DNA"/>
</dbReference>
<protein>
    <submittedName>
        <fullName evidence="1">Uncharacterized protein</fullName>
    </submittedName>
</protein>
<name>A0A0F9S0A7_9ZZZZ</name>
<sequence length="497" mass="55033">MTTSLSVARVELSKQINDYWASTTTGAGSATTLVDDLLKAKQSAWIGKDMYDLITSATTYIFTVSSASATIGATYTNNSVTFTVLATIAPDTTLYCSATSAPEDSGTLTKATGTGDNTITFSTYSTCEDEERKISSLSTSTLTTLAHSGLIATATTYEVHRLFSASEKRIALIAAARMAWPYIHEKIWDESMVSGNWFKDGSFEIWTSSSALTCWTTTTSTIAKTTTSPYYKHGDTSCKISTAAGTVKQSITNWDDLKRLAGQTVTFSIQAHCDTASCLRVSINDGATQTYSSYHAGDSAWTQDDPRNDSMYVQQFIDWNPTEITFTIHHEVAAATSYVDDARAIGPYQPRLFIETLGLSQEKPVQIEIEPSNYSTDEPWAQVFNSRLDTELGYLYLPSSVRRDRRLRIKGIGYLDFVDSSGDSGTDWDDTININSPQTDILIAQAIVYLYTQMSLPNFSRSTRQDFQEMIGFWEDKLRRQIGKHGMEVQSIPVRFK</sequence>
<dbReference type="AlphaFoldDB" id="A0A0F9S0A7"/>
<dbReference type="Gene3D" id="2.60.120.260">
    <property type="entry name" value="Galactose-binding domain-like"/>
    <property type="match status" value="1"/>
</dbReference>
<accession>A0A0F9S0A7</accession>